<dbReference type="AlphaFoldDB" id="A0A1S1Q337"/>
<dbReference type="OrthoDB" id="5241724at2"/>
<evidence type="ECO:0000313" key="5">
    <source>
        <dbReference type="Proteomes" id="UP000179769"/>
    </source>
</evidence>
<protein>
    <submittedName>
        <fullName evidence="4">Mannose-6-phosphate isomerase</fullName>
    </submittedName>
</protein>
<dbReference type="RefSeq" id="WP_071064562.1">
    <property type="nucleotide sequence ID" value="NZ_MAXA01000219.1"/>
</dbReference>
<dbReference type="Proteomes" id="UP000179769">
    <property type="component" value="Unassembled WGS sequence"/>
</dbReference>
<comment type="caution">
    <text evidence="4">The sequence shown here is derived from an EMBL/GenBank/DDBJ whole genome shotgun (WGS) entry which is preliminary data.</text>
</comment>
<dbReference type="InterPro" id="IPR001347">
    <property type="entry name" value="SIS_dom"/>
</dbReference>
<evidence type="ECO:0000256" key="1">
    <source>
        <dbReference type="ARBA" id="ARBA00010523"/>
    </source>
</evidence>
<keyword evidence="5" id="KW-1185">Reference proteome</keyword>
<dbReference type="PROSITE" id="PS51464">
    <property type="entry name" value="SIS"/>
    <property type="match status" value="1"/>
</dbReference>
<keyword evidence="2 4" id="KW-0413">Isomerase</keyword>
<dbReference type="InterPro" id="IPR019490">
    <property type="entry name" value="Glu6P/Mann6P_isomerase_C"/>
</dbReference>
<comment type="similarity">
    <text evidence="1">Belongs to the PGI/PMI family.</text>
</comment>
<dbReference type="GO" id="GO:1901135">
    <property type="term" value="P:carbohydrate derivative metabolic process"/>
    <property type="evidence" value="ECO:0007669"/>
    <property type="project" value="InterPro"/>
</dbReference>
<feature type="domain" description="SIS" evidence="3">
    <location>
        <begin position="45"/>
        <end position="195"/>
    </location>
</feature>
<dbReference type="GO" id="GO:0005975">
    <property type="term" value="P:carbohydrate metabolic process"/>
    <property type="evidence" value="ECO:0007669"/>
    <property type="project" value="InterPro"/>
</dbReference>
<gene>
    <name evidence="4" type="ORF">BBK14_19900</name>
</gene>
<dbReference type="GO" id="GO:0097367">
    <property type="term" value="F:carbohydrate derivative binding"/>
    <property type="evidence" value="ECO:0007669"/>
    <property type="project" value="InterPro"/>
</dbReference>
<sequence>MNVDEPILDDARRLEAADTLNLLPNTASAARQVRESWRLAQEAGVGSLAADGRPRAIVVVGVGASALAGDVLDAVAGQAAPVPVIAHHRHGLPGWAGVADVILAVSVSGTSAETLSAVEEAHRRGCRLAVVGPADSPLSHLAELARAPFVALPEARPAYTGLWSLAVPLLAAAAALGVHREGEAAIEAAAVRLEAMATRCRPTSESFVNPAKTLALELAGALPLWWGTTRLTEVAATRAAGVLAVSAGYPALVGALPHPAEEQVALFRGAFGSGNGGAGSAGGDGDGDAADDDLAGFFRDRVDDEAVVRLRLILLRDPAGEHPEIARAAERAVVLAGEHGVGVTELRAEGTAPLERLASLIGLIDFAGSYVGLALGVDPGAALRLRELGTPR</sequence>
<organism evidence="4 5">
    <name type="scientific">Parafrankia soli</name>
    <dbReference type="NCBI Taxonomy" id="2599596"/>
    <lineage>
        <taxon>Bacteria</taxon>
        <taxon>Bacillati</taxon>
        <taxon>Actinomycetota</taxon>
        <taxon>Actinomycetes</taxon>
        <taxon>Frankiales</taxon>
        <taxon>Frankiaceae</taxon>
        <taxon>Parafrankia</taxon>
    </lineage>
</organism>
<dbReference type="CDD" id="cd05637">
    <property type="entry name" value="SIS_PGI_PMI_2"/>
    <property type="match status" value="1"/>
</dbReference>
<accession>A0A1S1Q337</accession>
<evidence type="ECO:0000313" key="4">
    <source>
        <dbReference type="EMBL" id="OHV27605.1"/>
    </source>
</evidence>
<dbReference type="InterPro" id="IPR046348">
    <property type="entry name" value="SIS_dom_sf"/>
</dbReference>
<dbReference type="Gene3D" id="3.40.50.10490">
    <property type="entry name" value="Glucose-6-phosphate isomerase like protein, domain 1"/>
    <property type="match status" value="3"/>
</dbReference>
<reference evidence="5" key="1">
    <citation type="submission" date="2016-07" db="EMBL/GenBank/DDBJ databases">
        <title>Frankia sp. NRRL B-16219 Genome sequencing.</title>
        <authorList>
            <person name="Ghodhbane-Gtari F."/>
            <person name="Swanson E."/>
            <person name="Gueddou A."/>
            <person name="Louati M."/>
            <person name="Nouioui I."/>
            <person name="Hezbri K."/>
            <person name="Abebe-Akele F."/>
            <person name="Simpson S."/>
            <person name="Morris K."/>
            <person name="Thomas K."/>
            <person name="Gtari M."/>
            <person name="Tisa L.S."/>
        </authorList>
    </citation>
    <scope>NUCLEOTIDE SEQUENCE [LARGE SCALE GENOMIC DNA]</scope>
    <source>
        <strain evidence="5">NRRL B-16219</strain>
    </source>
</reference>
<evidence type="ECO:0000259" key="3">
    <source>
        <dbReference type="PROSITE" id="PS51464"/>
    </source>
</evidence>
<proteinExistence type="inferred from homology"/>
<dbReference type="SUPFAM" id="SSF53697">
    <property type="entry name" value="SIS domain"/>
    <property type="match status" value="1"/>
</dbReference>
<dbReference type="GO" id="GO:0004347">
    <property type="term" value="F:glucose-6-phosphate isomerase activity"/>
    <property type="evidence" value="ECO:0007669"/>
    <property type="project" value="InterPro"/>
</dbReference>
<name>A0A1S1Q337_9ACTN</name>
<dbReference type="GO" id="GO:0004476">
    <property type="term" value="F:mannose-6-phosphate isomerase activity"/>
    <property type="evidence" value="ECO:0007669"/>
    <property type="project" value="InterPro"/>
</dbReference>
<dbReference type="Pfam" id="PF10432">
    <property type="entry name" value="bact-PGI_C"/>
    <property type="match status" value="1"/>
</dbReference>
<dbReference type="EMBL" id="MAXA01000219">
    <property type="protein sequence ID" value="OHV27605.1"/>
    <property type="molecule type" value="Genomic_DNA"/>
</dbReference>
<evidence type="ECO:0000256" key="2">
    <source>
        <dbReference type="ARBA" id="ARBA00023235"/>
    </source>
</evidence>